<dbReference type="GO" id="GO:0005576">
    <property type="term" value="C:extracellular region"/>
    <property type="evidence" value="ECO:0007669"/>
    <property type="project" value="InterPro"/>
</dbReference>
<dbReference type="Gene3D" id="3.40.33.10">
    <property type="entry name" value="CAP"/>
    <property type="match status" value="1"/>
</dbReference>
<dbReference type="CDD" id="cd05381">
    <property type="entry name" value="CAP_PR-1"/>
    <property type="match status" value="1"/>
</dbReference>
<dbReference type="PRINTS" id="PR00837">
    <property type="entry name" value="V5TPXLIKE"/>
</dbReference>
<dbReference type="Pfam" id="PF00188">
    <property type="entry name" value="CAP"/>
    <property type="match status" value="1"/>
</dbReference>
<keyword evidence="3" id="KW-0611">Plant defense</keyword>
<accession>A0AA86S6K9</accession>
<dbReference type="SUPFAM" id="SSF55797">
    <property type="entry name" value="PR-1-like"/>
    <property type="match status" value="1"/>
</dbReference>
<dbReference type="AlphaFoldDB" id="A0AA86S6K9"/>
<name>A0AA86S6K9_9FABA</name>
<proteinExistence type="inferred from homology"/>
<feature type="domain" description="SCP" evidence="5">
    <location>
        <begin position="9"/>
        <end position="139"/>
    </location>
</feature>
<gene>
    <name evidence="6" type="ORF">AYBTSS11_LOCUS7373</name>
</gene>
<dbReference type="InterPro" id="IPR018244">
    <property type="entry name" value="Allrgn_V5/Tpx1_CS"/>
</dbReference>
<evidence type="ECO:0000256" key="1">
    <source>
        <dbReference type="ARBA" id="ARBA00009923"/>
    </source>
</evidence>
<dbReference type="FunFam" id="3.40.33.10:FF:000006">
    <property type="entry name" value="Putative pathogenesis-related protein 1"/>
    <property type="match status" value="1"/>
</dbReference>
<dbReference type="PANTHER" id="PTHR10334">
    <property type="entry name" value="CYSTEINE-RICH SECRETORY PROTEIN-RELATED"/>
    <property type="match status" value="1"/>
</dbReference>
<comment type="similarity">
    <text evidence="1">Belongs to the CRISP family.</text>
</comment>
<dbReference type="Proteomes" id="UP001189624">
    <property type="component" value="Chromosome 3"/>
</dbReference>
<dbReference type="SMART" id="SM00198">
    <property type="entry name" value="SCP"/>
    <property type="match status" value="1"/>
</dbReference>
<dbReference type="GO" id="GO:0098542">
    <property type="term" value="P:defense response to other organism"/>
    <property type="evidence" value="ECO:0007669"/>
    <property type="project" value="UniProtKB-ARBA"/>
</dbReference>
<dbReference type="EMBL" id="OY731400">
    <property type="protein sequence ID" value="CAJ1936228.1"/>
    <property type="molecule type" value="Genomic_DNA"/>
</dbReference>
<evidence type="ECO:0000313" key="7">
    <source>
        <dbReference type="Proteomes" id="UP001189624"/>
    </source>
</evidence>
<organism evidence="6 7">
    <name type="scientific">Sphenostylis stenocarpa</name>
    <dbReference type="NCBI Taxonomy" id="92480"/>
    <lineage>
        <taxon>Eukaryota</taxon>
        <taxon>Viridiplantae</taxon>
        <taxon>Streptophyta</taxon>
        <taxon>Embryophyta</taxon>
        <taxon>Tracheophyta</taxon>
        <taxon>Spermatophyta</taxon>
        <taxon>Magnoliopsida</taxon>
        <taxon>eudicotyledons</taxon>
        <taxon>Gunneridae</taxon>
        <taxon>Pentapetalae</taxon>
        <taxon>rosids</taxon>
        <taxon>fabids</taxon>
        <taxon>Fabales</taxon>
        <taxon>Fabaceae</taxon>
        <taxon>Papilionoideae</taxon>
        <taxon>50 kb inversion clade</taxon>
        <taxon>NPAAA clade</taxon>
        <taxon>indigoferoid/millettioid clade</taxon>
        <taxon>Phaseoleae</taxon>
        <taxon>Sphenostylis</taxon>
    </lineage>
</organism>
<dbReference type="InterPro" id="IPR014044">
    <property type="entry name" value="CAP_dom"/>
</dbReference>
<dbReference type="Gramene" id="rna-AYBTSS11_LOCUS7373">
    <property type="protein sequence ID" value="CAJ1936228.1"/>
    <property type="gene ID" value="gene-AYBTSS11_LOCUS7373"/>
</dbReference>
<sequence>MCSICLAQNSPEDFLKGHNEARAEVGVKPLTWNESLVAYAQKYADSKKKDCELEHSMGPYGENLAEGYGDFSGEDSVKLWVAEKPFYDTESKKCVKDECLHYTQVVWNTTESVGCARSKCANGWMFVICNYYPPGNYIGLAPY</sequence>
<evidence type="ECO:0000313" key="6">
    <source>
        <dbReference type="EMBL" id="CAJ1936228.1"/>
    </source>
</evidence>
<evidence type="ECO:0000256" key="4">
    <source>
        <dbReference type="ARBA" id="ARBA00023157"/>
    </source>
</evidence>
<evidence type="ECO:0000256" key="3">
    <source>
        <dbReference type="ARBA" id="ARBA00022821"/>
    </source>
</evidence>
<evidence type="ECO:0000256" key="2">
    <source>
        <dbReference type="ARBA" id="ARBA00022729"/>
    </source>
</evidence>
<keyword evidence="7" id="KW-1185">Reference proteome</keyword>
<protein>
    <recommendedName>
        <fullName evidence="5">SCP domain-containing protein</fullName>
    </recommendedName>
</protein>
<dbReference type="InterPro" id="IPR035940">
    <property type="entry name" value="CAP_sf"/>
</dbReference>
<dbReference type="PROSITE" id="PS01010">
    <property type="entry name" value="CRISP_2"/>
    <property type="match status" value="1"/>
</dbReference>
<evidence type="ECO:0000259" key="5">
    <source>
        <dbReference type="SMART" id="SM00198"/>
    </source>
</evidence>
<dbReference type="InterPro" id="IPR001283">
    <property type="entry name" value="CRISP-related"/>
</dbReference>
<reference evidence="6" key="1">
    <citation type="submission" date="2023-10" db="EMBL/GenBank/DDBJ databases">
        <authorList>
            <person name="Domelevo Entfellner J.-B."/>
        </authorList>
    </citation>
    <scope>NUCLEOTIDE SEQUENCE</scope>
</reference>
<keyword evidence="4" id="KW-1015">Disulfide bond</keyword>
<keyword evidence="2" id="KW-0732">Signal</keyword>